<keyword evidence="1" id="KW-0732">Signal</keyword>
<reference evidence="3" key="1">
    <citation type="journal article" date="2019" name="Int. J. Syst. Evol. Microbiol.">
        <title>The Global Catalogue of Microorganisms (GCM) 10K type strain sequencing project: providing services to taxonomists for standard genome sequencing and annotation.</title>
        <authorList>
            <consortium name="The Broad Institute Genomics Platform"/>
            <consortium name="The Broad Institute Genome Sequencing Center for Infectious Disease"/>
            <person name="Wu L."/>
            <person name="Ma J."/>
        </authorList>
    </citation>
    <scope>NUCLEOTIDE SEQUENCE [LARGE SCALE GENOMIC DNA]</scope>
    <source>
        <strain evidence="3">CECT 8979</strain>
    </source>
</reference>
<proteinExistence type="predicted"/>
<name>A0ABV8AJH9_9FLAO</name>
<feature type="signal peptide" evidence="1">
    <location>
        <begin position="1"/>
        <end position="18"/>
    </location>
</feature>
<gene>
    <name evidence="2" type="ORF">ACFOSX_11810</name>
</gene>
<evidence type="ECO:0008006" key="4">
    <source>
        <dbReference type="Google" id="ProtNLM"/>
    </source>
</evidence>
<evidence type="ECO:0000313" key="3">
    <source>
        <dbReference type="Proteomes" id="UP001595812"/>
    </source>
</evidence>
<dbReference type="Proteomes" id="UP001595812">
    <property type="component" value="Unassembled WGS sequence"/>
</dbReference>
<keyword evidence="3" id="KW-1185">Reference proteome</keyword>
<comment type="caution">
    <text evidence="2">The sequence shown here is derived from an EMBL/GenBank/DDBJ whole genome shotgun (WGS) entry which is preliminary data.</text>
</comment>
<evidence type="ECO:0000256" key="1">
    <source>
        <dbReference type="SAM" id="SignalP"/>
    </source>
</evidence>
<organism evidence="2 3">
    <name type="scientific">Winogradskyella maritima</name>
    <dbReference type="NCBI Taxonomy" id="1517766"/>
    <lineage>
        <taxon>Bacteria</taxon>
        <taxon>Pseudomonadati</taxon>
        <taxon>Bacteroidota</taxon>
        <taxon>Flavobacteriia</taxon>
        <taxon>Flavobacteriales</taxon>
        <taxon>Flavobacteriaceae</taxon>
        <taxon>Winogradskyella</taxon>
    </lineage>
</organism>
<sequence>MKKLIVLAIAFCTLSVTAQEKRKTWDEFKKERGITDQNLTPEERATLESKRMTLQLDLSADQQQKVEATLAEHYKAGKATRDAMKKDRKPTNEERMAMRNSMLDAQIALKQKMKSILDKVQYARYEKMMAKRGMKRRGHKKENKG</sequence>
<protein>
    <recommendedName>
        <fullName evidence="4">Periplasmic heavy metal sensor</fullName>
    </recommendedName>
</protein>
<dbReference type="EMBL" id="JBHSAT010000021">
    <property type="protein sequence ID" value="MFC3877912.1"/>
    <property type="molecule type" value="Genomic_DNA"/>
</dbReference>
<dbReference type="RefSeq" id="WP_386101235.1">
    <property type="nucleotide sequence ID" value="NZ_JBHSAT010000021.1"/>
</dbReference>
<accession>A0ABV8AJH9</accession>
<feature type="chain" id="PRO_5045730803" description="Periplasmic heavy metal sensor" evidence="1">
    <location>
        <begin position="19"/>
        <end position="145"/>
    </location>
</feature>
<evidence type="ECO:0000313" key="2">
    <source>
        <dbReference type="EMBL" id="MFC3877912.1"/>
    </source>
</evidence>